<name>A0A8H9ZMN8_9ENTR</name>
<comment type="caution">
    <text evidence="2">The sequence shown here is derived from an EMBL/GenBank/DDBJ whole genome shotgun (WGS) entry which is preliminary data.</text>
</comment>
<sequence>MTVSTQVSRNEYTGNGATTQYDFTFRILDKSHLLVQTLDTSESIVTLILGTDYTVTGVNRYNGGKVVLTSALPAGYKISIERSTPVTQESSIRNQGGFFPEIHEDALDKLTMLVQQAYGWWSGLSLRKPSWLANYYDALNNRIRNLRDPSQAQDAATKNYVDWQIVDNTNAWKAGDAILDQKIDNNFSRTLRVPESNVDLVPSAVARKNSIFGWNNDGNPVPIFSYTETADLALKLASTADGLGTSLSGYKRKKLLQYIDTAQKALDSQSVSLLEFANLITYKPTSDPQTWDWAPAFQALADYCLSYVSQTAVNATMYGAKDAIMPPGVYPIYGTINITKYGNSTGALQSVFKLKGSGRTSSIIQPMTAGMTGFIASKCSIVFEDFGMRSGATGQTPYQLGFKDKWEPVAHATLTRFGVSGFNTGGLSYLCFDSSFIDCFWQNIQAAEDLSGSYGVRFATYEGPANGGTSGDGSGDESNHILFVRPTIETSADDSILFSIEGKSSAYLTHAITLIGGHLETHNLKSKLLNIKNVYHFQAYGTVFSQNGSSTGISEMYRLGYFENVQNITIDRCRMVTTNRLASYSASDTKMIAVVGTCQNLVFDRTHFIGPYNDINAGKHRADYLIDYSGANKGKRSFVLNSCTFGDYLSRPITTILRISDLSGVNDYRWDVDETTGNVSIYYSTNFTDSAAGTPLWQLTPVGVVKTAANLQIGAISSTGATRGIDFVNNGDGSTVTAFVRADSVGRINFNAFGLTHQWVLGSVAFNPSVTAVSTIGTSALYPANIYSQNAVTVISDINYKCDVHLLSEHEENEALIAAVGSVPFSIWKLKSAVEQKGDSARWHTGVIAQQVRDALISAGLDWTKYGLITFEKHEQSVVIGSDGNYYPYPNDDGSFDNDISVNEHGYIEFIDGADSVIDNGDGTAMYYREVYMMRMEEFISLRIAYIESRMEL</sequence>
<protein>
    <submittedName>
        <fullName evidence="2">Tail fiber domain-containing protein</fullName>
    </submittedName>
</protein>
<reference evidence="2" key="1">
    <citation type="submission" date="2020-08" db="EMBL/GenBank/DDBJ databases">
        <title>Genomic evolution and epidemiology of Klebsiella pneumoniae from a major hospital in Beijing, China, over a fifteen-year period: dissemination of known and novel high-risk clones.</title>
        <authorList>
            <person name="Palmieri M."/>
        </authorList>
    </citation>
    <scope>NUCLEOTIDE SEQUENCE</scope>
    <source>
        <strain evidence="2">K7050</strain>
    </source>
</reference>
<dbReference type="Proteomes" id="UP000646540">
    <property type="component" value="Unassembled WGS sequence"/>
</dbReference>
<dbReference type="CDD" id="cd10144">
    <property type="entry name" value="Peptidase_S74_CIMCD"/>
    <property type="match status" value="1"/>
</dbReference>
<dbReference type="RefSeq" id="WP_064189923.1">
    <property type="nucleotide sequence ID" value="NZ_FLJU01000015.1"/>
</dbReference>
<dbReference type="EMBL" id="JACNQW010000003">
    <property type="protein sequence ID" value="MBC5044747.1"/>
    <property type="molecule type" value="Genomic_DNA"/>
</dbReference>
<dbReference type="Gene3D" id="1.10.10.10">
    <property type="entry name" value="Winged helix-like DNA-binding domain superfamily/Winged helix DNA-binding domain"/>
    <property type="match status" value="1"/>
</dbReference>
<dbReference type="InterPro" id="IPR036388">
    <property type="entry name" value="WH-like_DNA-bd_sf"/>
</dbReference>
<dbReference type="InterPro" id="IPR030392">
    <property type="entry name" value="S74_ICA"/>
</dbReference>
<dbReference type="Pfam" id="PF13884">
    <property type="entry name" value="Peptidase_S74"/>
    <property type="match status" value="1"/>
</dbReference>
<evidence type="ECO:0000313" key="3">
    <source>
        <dbReference type="Proteomes" id="UP000646540"/>
    </source>
</evidence>
<feature type="domain" description="Peptidase S74" evidence="1">
    <location>
        <begin position="796"/>
        <end position="951"/>
    </location>
</feature>
<dbReference type="PROSITE" id="PS51688">
    <property type="entry name" value="ICA"/>
    <property type="match status" value="1"/>
</dbReference>
<evidence type="ECO:0000259" key="1">
    <source>
        <dbReference type="PROSITE" id="PS51688"/>
    </source>
</evidence>
<proteinExistence type="predicted"/>
<organism evidence="2 3">
    <name type="scientific">Klebsiella quasipneumoniae</name>
    <dbReference type="NCBI Taxonomy" id="1463165"/>
    <lineage>
        <taxon>Bacteria</taxon>
        <taxon>Pseudomonadati</taxon>
        <taxon>Pseudomonadota</taxon>
        <taxon>Gammaproteobacteria</taxon>
        <taxon>Enterobacterales</taxon>
        <taxon>Enterobacteriaceae</taxon>
        <taxon>Klebsiella/Raoultella group</taxon>
        <taxon>Klebsiella</taxon>
        <taxon>Klebsiella pneumoniae complex</taxon>
    </lineage>
</organism>
<gene>
    <name evidence="2" type="ORF">H8L09_05140</name>
</gene>
<evidence type="ECO:0000313" key="2">
    <source>
        <dbReference type="EMBL" id="MBC5044747.1"/>
    </source>
</evidence>
<dbReference type="AlphaFoldDB" id="A0A8H9ZMN8"/>
<accession>A0A8H9ZMN8</accession>